<reference evidence="4" key="1">
    <citation type="submission" date="2022-07" db="EMBL/GenBank/DDBJ databases">
        <authorList>
            <person name="Trinca V."/>
            <person name="Uliana J.V.C."/>
            <person name="Torres T.T."/>
            <person name="Ward R.J."/>
            <person name="Monesi N."/>
        </authorList>
    </citation>
    <scope>NUCLEOTIDE SEQUENCE</scope>
    <source>
        <strain evidence="4">HSMRA1968</strain>
        <tissue evidence="4">Whole embryos</tissue>
    </source>
</reference>
<evidence type="ECO:0000256" key="1">
    <source>
        <dbReference type="ARBA" id="ARBA00024195"/>
    </source>
</evidence>
<dbReference type="PANTHER" id="PTHR24260:SF136">
    <property type="entry name" value="GH08193P-RELATED"/>
    <property type="match status" value="1"/>
</dbReference>
<dbReference type="Pfam" id="PF00089">
    <property type="entry name" value="Trypsin"/>
    <property type="match status" value="1"/>
</dbReference>
<proteinExistence type="inferred from homology"/>
<dbReference type="GO" id="GO:0004252">
    <property type="term" value="F:serine-type endopeptidase activity"/>
    <property type="evidence" value="ECO:0007669"/>
    <property type="project" value="InterPro"/>
</dbReference>
<name>A0A9Q0NCE3_9DIPT</name>
<keyword evidence="5" id="KW-1185">Reference proteome</keyword>
<dbReference type="InterPro" id="IPR043504">
    <property type="entry name" value="Peptidase_S1_PA_chymotrypsin"/>
</dbReference>
<accession>A0A9Q0NCE3</accession>
<feature type="signal peptide" evidence="2">
    <location>
        <begin position="1"/>
        <end position="20"/>
    </location>
</feature>
<feature type="chain" id="PRO_5040274169" evidence="2">
    <location>
        <begin position="21"/>
        <end position="246"/>
    </location>
</feature>
<protein>
    <submittedName>
        <fullName evidence="4">Chymotrypsin</fullName>
    </submittedName>
</protein>
<dbReference type="PANTHER" id="PTHR24260">
    <property type="match status" value="1"/>
</dbReference>
<dbReference type="GO" id="GO:0006508">
    <property type="term" value="P:proteolysis"/>
    <property type="evidence" value="ECO:0007669"/>
    <property type="project" value="InterPro"/>
</dbReference>
<dbReference type="InterPro" id="IPR001254">
    <property type="entry name" value="Trypsin_dom"/>
</dbReference>
<evidence type="ECO:0000313" key="4">
    <source>
        <dbReference type="EMBL" id="KAJ6647732.1"/>
    </source>
</evidence>
<dbReference type="Proteomes" id="UP001151699">
    <property type="component" value="Chromosome A"/>
</dbReference>
<keyword evidence="2" id="KW-0732">Signal</keyword>
<dbReference type="InterPro" id="IPR009003">
    <property type="entry name" value="Peptidase_S1_PA"/>
</dbReference>
<dbReference type="AlphaFoldDB" id="A0A9Q0NCE3"/>
<dbReference type="InterPro" id="IPR051333">
    <property type="entry name" value="CLIP_Serine_Protease"/>
</dbReference>
<dbReference type="OrthoDB" id="5597713at2759"/>
<evidence type="ECO:0000256" key="2">
    <source>
        <dbReference type="SAM" id="SignalP"/>
    </source>
</evidence>
<organism evidence="4 5">
    <name type="scientific">Pseudolycoriella hygida</name>
    <dbReference type="NCBI Taxonomy" id="35572"/>
    <lineage>
        <taxon>Eukaryota</taxon>
        <taxon>Metazoa</taxon>
        <taxon>Ecdysozoa</taxon>
        <taxon>Arthropoda</taxon>
        <taxon>Hexapoda</taxon>
        <taxon>Insecta</taxon>
        <taxon>Pterygota</taxon>
        <taxon>Neoptera</taxon>
        <taxon>Endopterygota</taxon>
        <taxon>Diptera</taxon>
        <taxon>Nematocera</taxon>
        <taxon>Sciaroidea</taxon>
        <taxon>Sciaridae</taxon>
        <taxon>Pseudolycoriella</taxon>
    </lineage>
</organism>
<gene>
    <name evidence="4" type="primary">CTR</name>
    <name evidence="4" type="ORF">Bhyg_02955</name>
</gene>
<dbReference type="SUPFAM" id="SSF50494">
    <property type="entry name" value="Trypsin-like serine proteases"/>
    <property type="match status" value="1"/>
</dbReference>
<dbReference type="PROSITE" id="PS50240">
    <property type="entry name" value="TRYPSIN_DOM"/>
    <property type="match status" value="1"/>
</dbReference>
<evidence type="ECO:0000259" key="3">
    <source>
        <dbReference type="PROSITE" id="PS50240"/>
    </source>
</evidence>
<dbReference type="Gene3D" id="2.40.10.10">
    <property type="entry name" value="Trypsin-like serine proteases"/>
    <property type="match status" value="1"/>
</dbReference>
<comment type="similarity">
    <text evidence="1">Belongs to the peptidase S1 family. CLIP subfamily.</text>
</comment>
<sequence>MKLFLGLLLILICGLRSSEGILNGEEAALRPYYAYIQGGTSPSGGGAFITRRHVLTIARLLFGFTQWQIGYGATVMSNLTIITSNIAFIHPGFVTDNTNNIGVIVLPQLITSPLVEPINLPLPASVMVLPRLEEEGTIVGFSVSSANGVPIPSSDLRAAYLLVQPNTVCASMQRSTENVFCARDDEYSANVCTNNIGSPFVTSFRGNQILTGLLTEIELFCIRSDRSMYVQTQNYLDWIQSVANIN</sequence>
<dbReference type="SMART" id="SM00020">
    <property type="entry name" value="Tryp_SPc"/>
    <property type="match status" value="1"/>
</dbReference>
<dbReference type="EMBL" id="WJQU01000001">
    <property type="protein sequence ID" value="KAJ6647732.1"/>
    <property type="molecule type" value="Genomic_DNA"/>
</dbReference>
<evidence type="ECO:0000313" key="5">
    <source>
        <dbReference type="Proteomes" id="UP001151699"/>
    </source>
</evidence>
<comment type="caution">
    <text evidence="4">The sequence shown here is derived from an EMBL/GenBank/DDBJ whole genome shotgun (WGS) entry which is preliminary data.</text>
</comment>
<feature type="domain" description="Peptidase S1" evidence="3">
    <location>
        <begin position="21"/>
        <end position="244"/>
    </location>
</feature>